<proteinExistence type="predicted"/>
<dbReference type="Gene3D" id="3.10.290.30">
    <property type="entry name" value="MM3350-like"/>
    <property type="match status" value="1"/>
</dbReference>
<sequence length="460" mass="52853">MRPSLNFTHAPMAELYHITIALVDAPRPIIRKIQVPATVLLSDFHRIVQAAMGWQDMHLHEFALANKRYTSKQTIQNTLEWGSPEDIELIDESTVALNQLLRKTGDEIAYLYDFGDDWEHKITLTERSLSHEIIVLTHAEGRCPPEDVGGVWGYKTMLEAFAKPKNNAEAEEYKLWLGTKHWDADDVQWSDIFDRVLLEHATYQTRLRSASLIKTMQAPRDAMHTPIVPMVLALLNYLQTSGPTKLTAKGWLPKNIVQAMFDAYDNSAFWEEAYIFDNKVPREEENMPVLLSRKLAQHAGFVKVSKGKIELTAKGNKHLPIAAHSDLYKLLLKAAITKLLWHQLDGHAKLPQIQQTFPDMLVWLIGNNDYVPISALIELILLWHPEIYQEVQDNYFEPEEALLYAWLHRVETIARLFNLLNFKSSTRSNAKTRKLQEHDLVAISQLAREVFKPTCESFKS</sequence>
<organism evidence="2 3">
    <name type="scientific">Pseudidiomarina indica</name>
    <dbReference type="NCBI Taxonomy" id="1159017"/>
    <lineage>
        <taxon>Bacteria</taxon>
        <taxon>Pseudomonadati</taxon>
        <taxon>Pseudomonadota</taxon>
        <taxon>Gammaproteobacteria</taxon>
        <taxon>Alteromonadales</taxon>
        <taxon>Idiomarinaceae</taxon>
        <taxon>Pseudidiomarina</taxon>
    </lineage>
</organism>
<dbReference type="SUPFAM" id="SSF159941">
    <property type="entry name" value="MM3350-like"/>
    <property type="match status" value="1"/>
</dbReference>
<feature type="domain" description="Plasmid pRiA4b Orf3-like" evidence="1">
    <location>
        <begin position="15"/>
        <end position="188"/>
    </location>
</feature>
<evidence type="ECO:0000259" key="1">
    <source>
        <dbReference type="Pfam" id="PF07929"/>
    </source>
</evidence>
<dbReference type="InterPro" id="IPR024047">
    <property type="entry name" value="MM3350-like_sf"/>
</dbReference>
<keyword evidence="3" id="KW-1185">Reference proteome</keyword>
<protein>
    <submittedName>
        <fullName evidence="2">PRiA4b ORF-3-like protein</fullName>
    </submittedName>
</protein>
<dbReference type="AlphaFoldDB" id="A0A1G6E8I4"/>
<dbReference type="STRING" id="1159017.SAMN02927930_02112"/>
<evidence type="ECO:0000313" key="2">
    <source>
        <dbReference type="EMBL" id="SDB53713.1"/>
    </source>
</evidence>
<name>A0A1G6E8I4_9GAMM</name>
<evidence type="ECO:0000313" key="3">
    <source>
        <dbReference type="Proteomes" id="UP000199626"/>
    </source>
</evidence>
<dbReference type="PANTHER" id="PTHR41878">
    <property type="entry name" value="LEXA REPRESSOR-RELATED"/>
    <property type="match status" value="1"/>
</dbReference>
<dbReference type="InterPro" id="IPR012912">
    <property type="entry name" value="Plasmid_pRiA4b_Orf3-like"/>
</dbReference>
<dbReference type="EMBL" id="FMXN01000020">
    <property type="protein sequence ID" value="SDB53713.1"/>
    <property type="molecule type" value="Genomic_DNA"/>
</dbReference>
<dbReference type="OrthoDB" id="9816539at2"/>
<accession>A0A1G6E8I4</accession>
<reference evidence="3" key="1">
    <citation type="submission" date="2016-10" db="EMBL/GenBank/DDBJ databases">
        <authorList>
            <person name="Varghese N."/>
            <person name="Submissions S."/>
        </authorList>
    </citation>
    <scope>NUCLEOTIDE SEQUENCE [LARGE SCALE GENOMIC DNA]</scope>
    <source>
        <strain evidence="3">CGMCC 1.10824</strain>
    </source>
</reference>
<dbReference type="Pfam" id="PF07929">
    <property type="entry name" value="PRiA4_ORF3"/>
    <property type="match status" value="1"/>
</dbReference>
<dbReference type="Proteomes" id="UP000199626">
    <property type="component" value="Unassembled WGS sequence"/>
</dbReference>
<dbReference type="PANTHER" id="PTHR41878:SF1">
    <property type="entry name" value="TNPR PROTEIN"/>
    <property type="match status" value="1"/>
</dbReference>
<gene>
    <name evidence="2" type="ORF">SAMN02927930_02112</name>
</gene>